<feature type="transmembrane region" description="Helical" evidence="1">
    <location>
        <begin position="345"/>
        <end position="362"/>
    </location>
</feature>
<evidence type="ECO:0000313" key="2">
    <source>
        <dbReference type="EMBL" id="CAE7236717.1"/>
    </source>
</evidence>
<reference evidence="2" key="1">
    <citation type="submission" date="2021-02" db="EMBL/GenBank/DDBJ databases">
        <authorList>
            <person name="Dougan E. K."/>
            <person name="Rhodes N."/>
            <person name="Thang M."/>
            <person name="Chan C."/>
        </authorList>
    </citation>
    <scope>NUCLEOTIDE SEQUENCE</scope>
</reference>
<gene>
    <name evidence="2" type="primary">RPA1</name>
    <name evidence="2" type="ORF">SNAT2548_LOCUS10226</name>
</gene>
<proteinExistence type="predicted"/>
<organism evidence="2 3">
    <name type="scientific">Symbiodinium natans</name>
    <dbReference type="NCBI Taxonomy" id="878477"/>
    <lineage>
        <taxon>Eukaryota</taxon>
        <taxon>Sar</taxon>
        <taxon>Alveolata</taxon>
        <taxon>Dinophyceae</taxon>
        <taxon>Suessiales</taxon>
        <taxon>Symbiodiniaceae</taxon>
        <taxon>Symbiodinium</taxon>
    </lineage>
</organism>
<sequence length="900" mass="100474">MSCAVGSDVANWNSTRAHPVLKPGFYATHAEPLSAFQCLRYDVCPGGEPESCNGGLQGLVCHHCPQGQQLKGQQCEDCTPNGRVLLLGVVILGMVSIIVAHVMANWPLTRGSRTVMTAVFFCGMAVTIVLTLGVYGTLDVIWESPLSEFLVLFSILRLDLENFSFSCFVGRKDFVVEQSVKMVGFPLACAAAAAGSFLLSKIPKTRRFSSFNAPALINTAGFLLSALLVSVSFMSMDGFRCKQNPNGRQILRADGHIVCWEGGVHTDLLVLSSLAILVYPTSFLALTAYAAFNFAPLSVRYGVRFTASVRFLSGRMQPDRILFGLAWNVRNFLISLVPVVAANDFAMQILLILVIFLLWLVVQSTYQCWRFGILNMLDTVVSVSQVIMLWLFTLFADIPNKDMVGWSIITMFVAVVMLLVTSAMLKIVLFLRGRKHYDIFISHHKAAAALAARHLKTLLGMCSTSFNVFLDVDELDNLDYLTFAVKSTRKLLVLLTSDVLTRPWCALEITTAFLNQVQIGIVDLTVEQVDLRDTSYLKQVLKSFTEEDLGLFAKHGITTKDVANAFFYLHKTSRTKLRLDLCDAQVQMDCVLQAAGQEMVRQIRRPRMPSMDADKTLYIVFNTQCEKQCSVAFLLRHSFREWHWDASMFCPASIRRSRQGPGSPGAELMDFLPLKQRSVAIVLMSRGLPYDAVAVGGLVLLQRAGVGIITVLSQETFSRPGQDYYQRLLANQVFQGEDADVLDHLCAGCTGSELLRTLKPLYKLLAWIVSPEQHISLFHQEMRVVRQRVEKEFMRRSLKLEAQGQRTSSCYPSEYRSPSSDLDMLVGSNAESAKLEGLPEMEIAHTLSMRSQSAMDRLSSEEVRAAEIHRSFSLLEMSREEVSFHLQSSWNGNREIFFAV</sequence>
<dbReference type="InterPro" id="IPR035897">
    <property type="entry name" value="Toll_tir_struct_dom_sf"/>
</dbReference>
<feature type="transmembrane region" description="Helical" evidence="1">
    <location>
        <begin position="276"/>
        <end position="299"/>
    </location>
</feature>
<comment type="caution">
    <text evidence="2">The sequence shown here is derived from an EMBL/GenBank/DDBJ whole genome shotgun (WGS) entry which is preliminary data.</text>
</comment>
<dbReference type="Proteomes" id="UP000604046">
    <property type="component" value="Unassembled WGS sequence"/>
</dbReference>
<feature type="transmembrane region" description="Helical" evidence="1">
    <location>
        <begin position="115"/>
        <end position="138"/>
    </location>
</feature>
<keyword evidence="1" id="KW-1133">Transmembrane helix</keyword>
<dbReference type="SUPFAM" id="SSF52200">
    <property type="entry name" value="Toll/Interleukin receptor TIR domain"/>
    <property type="match status" value="1"/>
</dbReference>
<feature type="transmembrane region" description="Helical" evidence="1">
    <location>
        <begin position="374"/>
        <end position="396"/>
    </location>
</feature>
<dbReference type="Gene3D" id="3.40.50.10140">
    <property type="entry name" value="Toll/interleukin-1 receptor homology (TIR) domain"/>
    <property type="match status" value="1"/>
</dbReference>
<protein>
    <submittedName>
        <fullName evidence="2">RPA1 protein</fullName>
    </submittedName>
</protein>
<keyword evidence="1" id="KW-0472">Membrane</keyword>
<feature type="transmembrane region" description="Helical" evidence="1">
    <location>
        <begin position="408"/>
        <end position="431"/>
    </location>
</feature>
<dbReference type="EMBL" id="CAJNDS010000835">
    <property type="protein sequence ID" value="CAE7236717.1"/>
    <property type="molecule type" value="Genomic_DNA"/>
</dbReference>
<keyword evidence="1" id="KW-0812">Transmembrane</keyword>
<dbReference type="AlphaFoldDB" id="A0A812L7P7"/>
<feature type="transmembrane region" description="Helical" evidence="1">
    <location>
        <begin position="320"/>
        <end position="339"/>
    </location>
</feature>
<feature type="transmembrane region" description="Helical" evidence="1">
    <location>
        <begin position="211"/>
        <end position="234"/>
    </location>
</feature>
<accession>A0A812L7P7</accession>
<evidence type="ECO:0000256" key="1">
    <source>
        <dbReference type="SAM" id="Phobius"/>
    </source>
</evidence>
<name>A0A812L7P7_9DINO</name>
<feature type="transmembrane region" description="Helical" evidence="1">
    <location>
        <begin position="84"/>
        <end position="103"/>
    </location>
</feature>
<keyword evidence="3" id="KW-1185">Reference proteome</keyword>
<feature type="transmembrane region" description="Helical" evidence="1">
    <location>
        <begin position="182"/>
        <end position="199"/>
    </location>
</feature>
<evidence type="ECO:0000313" key="3">
    <source>
        <dbReference type="Proteomes" id="UP000604046"/>
    </source>
</evidence>